<dbReference type="EMBL" id="CZAL01000001">
    <property type="protein sequence ID" value="CUO62705.1"/>
    <property type="molecule type" value="Genomic_DNA"/>
</dbReference>
<dbReference type="RefSeq" id="WP_055264826.1">
    <property type="nucleotide sequence ID" value="NZ_CZAL01000001.1"/>
</dbReference>
<proteinExistence type="predicted"/>
<dbReference type="AlphaFoldDB" id="A0A174GQN0"/>
<accession>A0A174GQN0</accession>
<sequence length="82" mass="9646">MEILEPESLDYTSVFDDIFARYLTRCELVQVKTTNMGSLFKLEYRIVFREEGEEKNMIDQLCCRNGNLEILCSRAQTGREEL</sequence>
<name>A0A174GQN0_9FIRM</name>
<evidence type="ECO:0000313" key="1">
    <source>
        <dbReference type="EMBL" id="CUO62705.1"/>
    </source>
</evidence>
<gene>
    <name evidence="1" type="ORF">ERS852498_00075</name>
</gene>
<protein>
    <submittedName>
        <fullName evidence="1">Uncharacterized protein</fullName>
    </submittedName>
</protein>
<organism evidence="1 2">
    <name type="scientific">Fusicatenibacter saccharivorans</name>
    <dbReference type="NCBI Taxonomy" id="1150298"/>
    <lineage>
        <taxon>Bacteria</taxon>
        <taxon>Bacillati</taxon>
        <taxon>Bacillota</taxon>
        <taxon>Clostridia</taxon>
        <taxon>Lachnospirales</taxon>
        <taxon>Lachnospiraceae</taxon>
        <taxon>Fusicatenibacter</taxon>
    </lineage>
</organism>
<reference evidence="1 2" key="1">
    <citation type="submission" date="2015-09" db="EMBL/GenBank/DDBJ databases">
        <authorList>
            <consortium name="Pathogen Informatics"/>
        </authorList>
    </citation>
    <scope>NUCLEOTIDE SEQUENCE [LARGE SCALE GENOMIC DNA]</scope>
    <source>
        <strain evidence="1 2">2789STDY5834885</strain>
    </source>
</reference>
<dbReference type="Proteomes" id="UP000095709">
    <property type="component" value="Unassembled WGS sequence"/>
</dbReference>
<evidence type="ECO:0000313" key="2">
    <source>
        <dbReference type="Proteomes" id="UP000095709"/>
    </source>
</evidence>